<proteinExistence type="predicted"/>
<evidence type="ECO:0000313" key="1">
    <source>
        <dbReference type="EMBL" id="GIY80752.1"/>
    </source>
</evidence>
<sequence length="340" mass="39469">MAMRPFFFAIKPPPRSERRRFRRRNPEKEAIFRDDSPALHIIKRLGEEESKAHFFPDSRISYLFLENTSFPLSRFFQWLSEVRGFCRICHPLSLRGSVERAMDGGNCRFFSFFHRANNHQVKRERHILSVNKCIYCNPKAYGHGPILWAIKPPPRSERQVFRRRNPGEEAIFRDNSPRSCTSLGDWERRNQKPIFLRIPVSLTFPEKSPPFSCFFQWLSELHGFCRICHPLSVRGSVENAMDGGISCVIQATHSSKNAIRKYLRSNLTPKCLRLDSISRSLLCRERDNGSFKMSLSTTSNRPLLDGADDIQHLASIPLTVRYSSDIPNRTPFNPNLQKTL</sequence>
<dbReference type="EMBL" id="BPLR01016050">
    <property type="protein sequence ID" value="GIY80752.1"/>
    <property type="molecule type" value="Genomic_DNA"/>
</dbReference>
<protein>
    <submittedName>
        <fullName evidence="1">Uncharacterized protein</fullName>
    </submittedName>
</protein>
<reference evidence="1 2" key="1">
    <citation type="submission" date="2021-06" db="EMBL/GenBank/DDBJ databases">
        <title>Caerostris extrusa draft genome.</title>
        <authorList>
            <person name="Kono N."/>
            <person name="Arakawa K."/>
        </authorList>
    </citation>
    <scope>NUCLEOTIDE SEQUENCE [LARGE SCALE GENOMIC DNA]</scope>
</reference>
<keyword evidence="2" id="KW-1185">Reference proteome</keyword>
<dbReference type="Proteomes" id="UP001054945">
    <property type="component" value="Unassembled WGS sequence"/>
</dbReference>
<accession>A0AAV4WDC0</accession>
<gene>
    <name evidence="1" type="ORF">CEXT_460181</name>
</gene>
<comment type="caution">
    <text evidence="1">The sequence shown here is derived from an EMBL/GenBank/DDBJ whole genome shotgun (WGS) entry which is preliminary data.</text>
</comment>
<dbReference type="AlphaFoldDB" id="A0AAV4WDC0"/>
<evidence type="ECO:0000313" key="2">
    <source>
        <dbReference type="Proteomes" id="UP001054945"/>
    </source>
</evidence>
<name>A0AAV4WDC0_CAEEX</name>
<organism evidence="1 2">
    <name type="scientific">Caerostris extrusa</name>
    <name type="common">Bark spider</name>
    <name type="synonym">Caerostris bankana</name>
    <dbReference type="NCBI Taxonomy" id="172846"/>
    <lineage>
        <taxon>Eukaryota</taxon>
        <taxon>Metazoa</taxon>
        <taxon>Ecdysozoa</taxon>
        <taxon>Arthropoda</taxon>
        <taxon>Chelicerata</taxon>
        <taxon>Arachnida</taxon>
        <taxon>Araneae</taxon>
        <taxon>Araneomorphae</taxon>
        <taxon>Entelegynae</taxon>
        <taxon>Araneoidea</taxon>
        <taxon>Araneidae</taxon>
        <taxon>Caerostris</taxon>
    </lineage>
</organism>